<dbReference type="Proteomes" id="UP000712600">
    <property type="component" value="Unassembled WGS sequence"/>
</dbReference>
<name>A0A8S9S7I7_BRACR</name>
<evidence type="ECO:0000313" key="1">
    <source>
        <dbReference type="EMBL" id="KAF3587979.1"/>
    </source>
</evidence>
<evidence type="ECO:0000313" key="2">
    <source>
        <dbReference type="Proteomes" id="UP000712600"/>
    </source>
</evidence>
<accession>A0A8S9S7I7</accession>
<organism evidence="1 2">
    <name type="scientific">Brassica cretica</name>
    <name type="common">Mustard</name>
    <dbReference type="NCBI Taxonomy" id="69181"/>
    <lineage>
        <taxon>Eukaryota</taxon>
        <taxon>Viridiplantae</taxon>
        <taxon>Streptophyta</taxon>
        <taxon>Embryophyta</taxon>
        <taxon>Tracheophyta</taxon>
        <taxon>Spermatophyta</taxon>
        <taxon>Magnoliopsida</taxon>
        <taxon>eudicotyledons</taxon>
        <taxon>Gunneridae</taxon>
        <taxon>Pentapetalae</taxon>
        <taxon>rosids</taxon>
        <taxon>malvids</taxon>
        <taxon>Brassicales</taxon>
        <taxon>Brassicaceae</taxon>
        <taxon>Brassiceae</taxon>
        <taxon>Brassica</taxon>
    </lineage>
</organism>
<dbReference type="EMBL" id="QGKX02000088">
    <property type="protein sequence ID" value="KAF3587979.1"/>
    <property type="molecule type" value="Genomic_DNA"/>
</dbReference>
<protein>
    <submittedName>
        <fullName evidence="1">Uncharacterized protein</fullName>
    </submittedName>
</protein>
<reference evidence="1" key="1">
    <citation type="submission" date="2019-12" db="EMBL/GenBank/DDBJ databases">
        <title>Genome sequencing and annotation of Brassica cretica.</title>
        <authorList>
            <person name="Studholme D.J."/>
            <person name="Sarris P."/>
        </authorList>
    </citation>
    <scope>NUCLEOTIDE SEQUENCE</scope>
    <source>
        <strain evidence="1">PFS-109/04</strain>
        <tissue evidence="1">Leaf</tissue>
    </source>
</reference>
<dbReference type="AlphaFoldDB" id="A0A8S9S7I7"/>
<sequence length="94" mass="10924">MSFCYWRLRGVTYEPLVGMCCFVYEYIDYFGVFGIVDRFRDVTVQTAGMERGSYLYSSQCTVMLGGLICSGNRQRWNYGFTMSSLEWIGCHDVE</sequence>
<proteinExistence type="predicted"/>
<comment type="caution">
    <text evidence="1">The sequence shown here is derived from an EMBL/GenBank/DDBJ whole genome shotgun (WGS) entry which is preliminary data.</text>
</comment>
<gene>
    <name evidence="1" type="ORF">F2Q69_00030755</name>
</gene>